<gene>
    <name evidence="2" type="ORF">M8330_18530</name>
</gene>
<keyword evidence="1" id="KW-0472">Membrane</keyword>
<organism evidence="2 3">
    <name type="scientific">Nocardioides bruguierae</name>
    <dbReference type="NCBI Taxonomy" id="2945102"/>
    <lineage>
        <taxon>Bacteria</taxon>
        <taxon>Bacillati</taxon>
        <taxon>Actinomycetota</taxon>
        <taxon>Actinomycetes</taxon>
        <taxon>Propionibacteriales</taxon>
        <taxon>Nocardioidaceae</taxon>
        <taxon>Nocardioides</taxon>
    </lineage>
</organism>
<dbReference type="AlphaFoldDB" id="A0A9X2DAH4"/>
<comment type="caution">
    <text evidence="2">The sequence shown here is derived from an EMBL/GenBank/DDBJ whole genome shotgun (WGS) entry which is preliminary data.</text>
</comment>
<dbReference type="EMBL" id="JAMOIL010000032">
    <property type="protein sequence ID" value="MCM0622293.1"/>
    <property type="molecule type" value="Genomic_DNA"/>
</dbReference>
<keyword evidence="3" id="KW-1185">Reference proteome</keyword>
<evidence type="ECO:0000256" key="1">
    <source>
        <dbReference type="SAM" id="Phobius"/>
    </source>
</evidence>
<dbReference type="RefSeq" id="WP_250828527.1">
    <property type="nucleotide sequence ID" value="NZ_JAMOIL010000032.1"/>
</dbReference>
<evidence type="ECO:0000313" key="3">
    <source>
        <dbReference type="Proteomes" id="UP001139485"/>
    </source>
</evidence>
<protein>
    <submittedName>
        <fullName evidence="2">Uncharacterized protein</fullName>
    </submittedName>
</protein>
<proteinExistence type="predicted"/>
<dbReference type="Proteomes" id="UP001139485">
    <property type="component" value="Unassembled WGS sequence"/>
</dbReference>
<reference evidence="2" key="1">
    <citation type="submission" date="2022-05" db="EMBL/GenBank/DDBJ databases">
        <authorList>
            <person name="Tuo L."/>
        </authorList>
    </citation>
    <scope>NUCLEOTIDE SEQUENCE</scope>
    <source>
        <strain evidence="2">BSK12Z-4</strain>
    </source>
</reference>
<keyword evidence="1" id="KW-1133">Transmembrane helix</keyword>
<keyword evidence="1" id="KW-0812">Transmembrane</keyword>
<accession>A0A9X2DAH4</accession>
<sequence length="147" mass="14864">MADCPHHPADRSAPTWLWALGLLLVIGLLSLAINGPADTAPSASASSGVGCGTLVLPGDGGVATVSERTGGVSCEAALRRAAAYYADAPTQGQGSGGYVRHGAWVCGSATRAVTDETGRLGTCQTLTGRRAFRMRLVDVPEEPTAAG</sequence>
<feature type="transmembrane region" description="Helical" evidence="1">
    <location>
        <begin position="15"/>
        <end position="33"/>
    </location>
</feature>
<name>A0A9X2DAH4_9ACTN</name>
<evidence type="ECO:0000313" key="2">
    <source>
        <dbReference type="EMBL" id="MCM0622293.1"/>
    </source>
</evidence>